<keyword evidence="3" id="KW-0547">Nucleotide-binding</keyword>
<evidence type="ECO:0000256" key="1">
    <source>
        <dbReference type="ARBA" id="ARBA00005417"/>
    </source>
</evidence>
<sequence>MAAIVDKPAITVNRLSHSYVNGKPVLQDVSFSIPENQFTVIMGQNGSGKSTLLRMTAGILPYHFGTVKAKGSEVRELKPKERARKIGFLPQHHKPVFPFKVSEVVLTGRASYVNFTPGKKDVYEVDKALELLGISALKDRVYSDLSGGEQQLVMIARLIAQKPEVLMLDEPISHLDYNNQLRVLKMLSSLTNQNLTIVAVLHDPNMANLFGERFLFVHNRKVHEVDSAETFNHELVREVFYDDLTMFKHEGRYVFLPRVK</sequence>
<dbReference type="EMBL" id="QEWP01000009">
    <property type="protein sequence ID" value="PWD99054.1"/>
    <property type="molecule type" value="Genomic_DNA"/>
</dbReference>
<dbReference type="FunFam" id="3.40.50.300:FF:000134">
    <property type="entry name" value="Iron-enterobactin ABC transporter ATP-binding protein"/>
    <property type="match status" value="1"/>
</dbReference>
<dbReference type="CDD" id="cd03214">
    <property type="entry name" value="ABC_Iron-Siderophores_B12_Hemin"/>
    <property type="match status" value="1"/>
</dbReference>
<name>A0A2U2B7N4_9BACT</name>
<dbReference type="SMART" id="SM00382">
    <property type="entry name" value="AAA"/>
    <property type="match status" value="1"/>
</dbReference>
<dbReference type="Gene3D" id="3.40.50.300">
    <property type="entry name" value="P-loop containing nucleotide triphosphate hydrolases"/>
    <property type="match status" value="1"/>
</dbReference>
<dbReference type="OrthoDB" id="9806726at2"/>
<accession>A0A2U2B7N4</accession>
<protein>
    <submittedName>
        <fullName evidence="6">ABC transporter ATP-binding protein</fullName>
    </submittedName>
</protein>
<dbReference type="InterPro" id="IPR003439">
    <property type="entry name" value="ABC_transporter-like_ATP-bd"/>
</dbReference>
<keyword evidence="4 6" id="KW-0067">ATP-binding</keyword>
<dbReference type="GO" id="GO:0016887">
    <property type="term" value="F:ATP hydrolysis activity"/>
    <property type="evidence" value="ECO:0007669"/>
    <property type="project" value="InterPro"/>
</dbReference>
<organism evidence="6 7">
    <name type="scientific">Marinilabilia rubra</name>
    <dbReference type="NCBI Taxonomy" id="2162893"/>
    <lineage>
        <taxon>Bacteria</taxon>
        <taxon>Pseudomonadati</taxon>
        <taxon>Bacteroidota</taxon>
        <taxon>Bacteroidia</taxon>
        <taxon>Marinilabiliales</taxon>
        <taxon>Marinilabiliaceae</taxon>
        <taxon>Marinilabilia</taxon>
    </lineage>
</organism>
<dbReference type="PROSITE" id="PS00211">
    <property type="entry name" value="ABC_TRANSPORTER_1"/>
    <property type="match status" value="1"/>
</dbReference>
<dbReference type="Proteomes" id="UP000244956">
    <property type="component" value="Unassembled WGS sequence"/>
</dbReference>
<comment type="similarity">
    <text evidence="1">Belongs to the ABC transporter superfamily.</text>
</comment>
<dbReference type="InterPro" id="IPR017871">
    <property type="entry name" value="ABC_transporter-like_CS"/>
</dbReference>
<dbReference type="AlphaFoldDB" id="A0A2U2B7N4"/>
<dbReference type="InterPro" id="IPR003593">
    <property type="entry name" value="AAA+_ATPase"/>
</dbReference>
<dbReference type="RefSeq" id="WP_109264793.1">
    <property type="nucleotide sequence ID" value="NZ_QEWP01000009.1"/>
</dbReference>
<comment type="caution">
    <text evidence="6">The sequence shown here is derived from an EMBL/GenBank/DDBJ whole genome shotgun (WGS) entry which is preliminary data.</text>
</comment>
<evidence type="ECO:0000256" key="4">
    <source>
        <dbReference type="ARBA" id="ARBA00022840"/>
    </source>
</evidence>
<proteinExistence type="inferred from homology"/>
<dbReference type="InterPro" id="IPR027417">
    <property type="entry name" value="P-loop_NTPase"/>
</dbReference>
<dbReference type="SUPFAM" id="SSF52540">
    <property type="entry name" value="P-loop containing nucleoside triphosphate hydrolases"/>
    <property type="match status" value="1"/>
</dbReference>
<dbReference type="PANTHER" id="PTHR42734">
    <property type="entry name" value="METAL TRANSPORT SYSTEM ATP-BINDING PROTEIN TM_0124-RELATED"/>
    <property type="match status" value="1"/>
</dbReference>
<evidence type="ECO:0000259" key="5">
    <source>
        <dbReference type="PROSITE" id="PS50893"/>
    </source>
</evidence>
<reference evidence="6 7" key="1">
    <citation type="submission" date="2018-05" db="EMBL/GenBank/DDBJ databases">
        <title>Marinilabilia rubrum sp. nov., isolated from saltern sediment.</title>
        <authorList>
            <person name="Zhang R."/>
        </authorList>
    </citation>
    <scope>NUCLEOTIDE SEQUENCE [LARGE SCALE GENOMIC DNA]</scope>
    <source>
        <strain evidence="6 7">WTE16</strain>
    </source>
</reference>
<evidence type="ECO:0000313" key="6">
    <source>
        <dbReference type="EMBL" id="PWD99054.1"/>
    </source>
</evidence>
<evidence type="ECO:0000313" key="7">
    <source>
        <dbReference type="Proteomes" id="UP000244956"/>
    </source>
</evidence>
<evidence type="ECO:0000256" key="3">
    <source>
        <dbReference type="ARBA" id="ARBA00022741"/>
    </source>
</evidence>
<dbReference type="GO" id="GO:0005524">
    <property type="term" value="F:ATP binding"/>
    <property type="evidence" value="ECO:0007669"/>
    <property type="project" value="UniProtKB-KW"/>
</dbReference>
<feature type="domain" description="ABC transporter" evidence="5">
    <location>
        <begin position="10"/>
        <end position="244"/>
    </location>
</feature>
<keyword evidence="2" id="KW-0813">Transport</keyword>
<dbReference type="PROSITE" id="PS50893">
    <property type="entry name" value="ABC_TRANSPORTER_2"/>
    <property type="match status" value="1"/>
</dbReference>
<keyword evidence="7" id="KW-1185">Reference proteome</keyword>
<evidence type="ECO:0000256" key="2">
    <source>
        <dbReference type="ARBA" id="ARBA00022448"/>
    </source>
</evidence>
<gene>
    <name evidence="6" type="ORF">DDZ16_12380</name>
</gene>
<dbReference type="PANTHER" id="PTHR42734:SF6">
    <property type="entry name" value="MOLYBDATE IMPORT ATP-BINDING PROTEIN MOLC"/>
    <property type="match status" value="1"/>
</dbReference>
<dbReference type="Pfam" id="PF00005">
    <property type="entry name" value="ABC_tran"/>
    <property type="match status" value="1"/>
</dbReference>
<dbReference type="InterPro" id="IPR050153">
    <property type="entry name" value="Metal_Ion_Import_ABC"/>
</dbReference>